<evidence type="ECO:0000313" key="2">
    <source>
        <dbReference type="EMBL" id="KAG5599949.1"/>
    </source>
</evidence>
<reference evidence="2 3" key="1">
    <citation type="submission" date="2020-09" db="EMBL/GenBank/DDBJ databases">
        <title>De no assembly of potato wild relative species, Solanum commersonii.</title>
        <authorList>
            <person name="Cho K."/>
        </authorList>
    </citation>
    <scope>NUCLEOTIDE SEQUENCE [LARGE SCALE GENOMIC DNA]</scope>
    <source>
        <strain evidence="2">LZ3.2</strain>
        <tissue evidence="2">Leaf</tissue>
    </source>
</reference>
<evidence type="ECO:0000313" key="3">
    <source>
        <dbReference type="Proteomes" id="UP000824120"/>
    </source>
</evidence>
<accession>A0A9J5YIT4</accession>
<proteinExistence type="predicted"/>
<gene>
    <name evidence="2" type="ORF">H5410_031319</name>
</gene>
<dbReference type="AlphaFoldDB" id="A0A9J5YIT4"/>
<evidence type="ECO:0000256" key="1">
    <source>
        <dbReference type="SAM" id="MobiDB-lite"/>
    </source>
</evidence>
<name>A0A9J5YIT4_SOLCO</name>
<dbReference type="OrthoDB" id="1311970at2759"/>
<feature type="region of interest" description="Disordered" evidence="1">
    <location>
        <begin position="43"/>
        <end position="72"/>
    </location>
</feature>
<comment type="caution">
    <text evidence="2">The sequence shown here is derived from an EMBL/GenBank/DDBJ whole genome shotgun (WGS) entry which is preliminary data.</text>
</comment>
<organism evidence="2 3">
    <name type="scientific">Solanum commersonii</name>
    <name type="common">Commerson's wild potato</name>
    <name type="synonym">Commerson's nightshade</name>
    <dbReference type="NCBI Taxonomy" id="4109"/>
    <lineage>
        <taxon>Eukaryota</taxon>
        <taxon>Viridiplantae</taxon>
        <taxon>Streptophyta</taxon>
        <taxon>Embryophyta</taxon>
        <taxon>Tracheophyta</taxon>
        <taxon>Spermatophyta</taxon>
        <taxon>Magnoliopsida</taxon>
        <taxon>eudicotyledons</taxon>
        <taxon>Gunneridae</taxon>
        <taxon>Pentapetalae</taxon>
        <taxon>asterids</taxon>
        <taxon>lamiids</taxon>
        <taxon>Solanales</taxon>
        <taxon>Solanaceae</taxon>
        <taxon>Solanoideae</taxon>
        <taxon>Solaneae</taxon>
        <taxon>Solanum</taxon>
    </lineage>
</organism>
<dbReference type="Proteomes" id="UP000824120">
    <property type="component" value="Chromosome 6"/>
</dbReference>
<dbReference type="EMBL" id="JACXVP010000006">
    <property type="protein sequence ID" value="KAG5599949.1"/>
    <property type="molecule type" value="Genomic_DNA"/>
</dbReference>
<protein>
    <submittedName>
        <fullName evidence="2">Uncharacterized protein</fullName>
    </submittedName>
</protein>
<keyword evidence="3" id="KW-1185">Reference proteome</keyword>
<sequence length="486" mass="54600">MTRMEQELEILREELCQVQDLAKLSATTFPTFKTPIYFPKEGLPSADLPNQPELTQHAPTHSRVPPTSPTKVKSIPDLSNCDPIVPIMQQILGAHVATPYEPHVPHVYVAEAPTFIMLAMVNIPYEVDQYAKMEKDARLKEDVSINSQLHDLRKALKSLQGLQSGSIGGIKKKKKGMFQLSLTNREDHPTNTPTIPNLLHIVHTSHTKPYVPIQAPIHQNRPAYAPRPRPNLEARNARVYTLIVEPYAQLFERLRTAGVLNQLKKNFSIQSLVTSIETSDALTTRLSKDMTWKIVTRGVIKCTPTPPNVNKNPLPNHENREVNMVTLDEEYGGPDCLDIDEPDAMTSSTQPIITVQLREPLTIQTYLLRLDGATFHTLEIMQAVRVNEEAEPDDTKLSNAAKMVALEILKYGISQRVDLGQNQASDDHIVERIGYLFMAMAGEEEEINLSKLTIRDAKLGEILQNWTISPTCFNQSPGSVEKKFLF</sequence>